<keyword evidence="2" id="KW-1133">Transmembrane helix</keyword>
<evidence type="ECO:0000313" key="4">
    <source>
        <dbReference type="Proteomes" id="UP000256763"/>
    </source>
</evidence>
<name>A0A3E0X1Z3_9GAMM</name>
<feature type="transmembrane region" description="Helical" evidence="2">
    <location>
        <begin position="96"/>
        <end position="113"/>
    </location>
</feature>
<dbReference type="Proteomes" id="UP000256763">
    <property type="component" value="Unassembled WGS sequence"/>
</dbReference>
<dbReference type="AlphaFoldDB" id="A0A3E0X1Z3"/>
<keyword evidence="2" id="KW-0812">Transmembrane</keyword>
<gene>
    <name evidence="3" type="ORF">CAL65_05820</name>
</gene>
<protein>
    <submittedName>
        <fullName evidence="3">Uncharacterized protein</fullName>
    </submittedName>
</protein>
<evidence type="ECO:0000256" key="2">
    <source>
        <dbReference type="SAM" id="Phobius"/>
    </source>
</evidence>
<reference evidence="4" key="1">
    <citation type="submission" date="2017-05" db="EMBL/GenBank/DDBJ databases">
        <authorList>
            <person name="Sharma S."/>
            <person name="Sidhu C."/>
            <person name="Pinnaka A.K."/>
        </authorList>
    </citation>
    <scope>NUCLEOTIDE SEQUENCE [LARGE SCALE GENOMIC DNA]</scope>
    <source>
        <strain evidence="4">AK93</strain>
    </source>
</reference>
<dbReference type="RefSeq" id="WP_116301200.1">
    <property type="nucleotide sequence ID" value="NZ_NFZV01000003.1"/>
</dbReference>
<accession>A0A3E0X1Z3</accession>
<keyword evidence="2" id="KW-0472">Membrane</keyword>
<feature type="region of interest" description="Disordered" evidence="1">
    <location>
        <begin position="1"/>
        <end position="27"/>
    </location>
</feature>
<organism evidence="3 4">
    <name type="scientific">Alkalilimnicola ehrlichii</name>
    <dbReference type="NCBI Taxonomy" id="351052"/>
    <lineage>
        <taxon>Bacteria</taxon>
        <taxon>Pseudomonadati</taxon>
        <taxon>Pseudomonadota</taxon>
        <taxon>Gammaproteobacteria</taxon>
        <taxon>Chromatiales</taxon>
        <taxon>Ectothiorhodospiraceae</taxon>
        <taxon>Alkalilimnicola</taxon>
    </lineage>
</organism>
<comment type="caution">
    <text evidence="3">The sequence shown here is derived from an EMBL/GenBank/DDBJ whole genome shotgun (WGS) entry which is preliminary data.</text>
</comment>
<evidence type="ECO:0000313" key="3">
    <source>
        <dbReference type="EMBL" id="RFA38342.1"/>
    </source>
</evidence>
<keyword evidence="4" id="KW-1185">Reference proteome</keyword>
<dbReference type="EMBL" id="NFZW01000004">
    <property type="protein sequence ID" value="RFA38342.1"/>
    <property type="molecule type" value="Genomic_DNA"/>
</dbReference>
<evidence type="ECO:0000256" key="1">
    <source>
        <dbReference type="SAM" id="MobiDB-lite"/>
    </source>
</evidence>
<sequence length="123" mass="13488">MLALQHDIRHRGQPQLSVASRERRGQRVGSTKTRLSIIPFGWVTDGNLVWDTQPGAIESELGVFSVFFEEINGITPGKLVTVRATITDVTPVPLPAAAWLFGSALLAFGGIRLRQRRRQAIAA</sequence>
<dbReference type="OrthoDB" id="5572853at2"/>
<proteinExistence type="predicted"/>